<keyword evidence="1 8" id="KW-0812">Transmembrane</keyword>
<evidence type="ECO:0000256" key="3">
    <source>
        <dbReference type="ARBA" id="ARBA00023054"/>
    </source>
</evidence>
<dbReference type="eggNOG" id="KOG2687">
    <property type="taxonomic scope" value="Eukaryota"/>
</dbReference>
<dbReference type="InterPro" id="IPR012919">
    <property type="entry name" value="SUN_dom"/>
</dbReference>
<evidence type="ECO:0000256" key="1">
    <source>
        <dbReference type="ARBA" id="ARBA00022692"/>
    </source>
</evidence>
<feature type="domain" description="SUN" evidence="9">
    <location>
        <begin position="333"/>
        <end position="491"/>
    </location>
</feature>
<keyword evidence="4 8" id="KW-0472">Membrane</keyword>
<evidence type="ECO:0000256" key="7">
    <source>
        <dbReference type="SAM" id="MobiDB-lite"/>
    </source>
</evidence>
<dbReference type="AlphaFoldDB" id="A0A151NF57"/>
<dbReference type="GO" id="GO:0005637">
    <property type="term" value="C:nuclear inner membrane"/>
    <property type="evidence" value="ECO:0007669"/>
    <property type="project" value="UniProtKB-SubCell"/>
</dbReference>
<comment type="subcellular location">
    <subcellularLocation>
        <location evidence="5">Nucleus inner membrane</location>
        <topology evidence="5">Single-pass type II membrane protein</topology>
    </subcellularLocation>
</comment>
<dbReference type="PANTHER" id="PTHR12911">
    <property type="entry name" value="SAD1/UNC-84-LIKE PROTEIN-RELATED"/>
    <property type="match status" value="1"/>
</dbReference>
<dbReference type="GO" id="GO:0043495">
    <property type="term" value="F:protein-membrane adaptor activity"/>
    <property type="evidence" value="ECO:0007669"/>
    <property type="project" value="TreeGrafter"/>
</dbReference>
<dbReference type="InterPro" id="IPR045119">
    <property type="entry name" value="SUN1-5"/>
</dbReference>
<dbReference type="STRING" id="8496.A0A151NF57"/>
<dbReference type="Gene3D" id="2.60.120.260">
    <property type="entry name" value="Galactose-binding domain-like"/>
    <property type="match status" value="1"/>
</dbReference>
<evidence type="ECO:0000256" key="4">
    <source>
        <dbReference type="ARBA" id="ARBA00023136"/>
    </source>
</evidence>
<feature type="transmembrane region" description="Helical" evidence="8">
    <location>
        <begin position="208"/>
        <end position="229"/>
    </location>
</feature>
<evidence type="ECO:0000256" key="2">
    <source>
        <dbReference type="ARBA" id="ARBA00022989"/>
    </source>
</evidence>
<evidence type="ECO:0000256" key="8">
    <source>
        <dbReference type="SAM" id="Phobius"/>
    </source>
</evidence>
<protein>
    <submittedName>
        <fullName evidence="10">SUN domain-containing protein 3 isoform D</fullName>
    </submittedName>
</protein>
<feature type="transmembrane region" description="Helical" evidence="8">
    <location>
        <begin position="170"/>
        <end position="188"/>
    </location>
</feature>
<feature type="region of interest" description="Disordered" evidence="7">
    <location>
        <begin position="113"/>
        <end position="135"/>
    </location>
</feature>
<name>A0A151NF57_ALLMI</name>
<dbReference type="FunFam" id="2.60.120.260:FF:000009">
    <property type="entry name" value="SUN domain-containing protein 1 isoform X1"/>
    <property type="match status" value="1"/>
</dbReference>
<dbReference type="GO" id="GO:0034993">
    <property type="term" value="C:meiotic nuclear membrane microtubule tethering complex"/>
    <property type="evidence" value="ECO:0007669"/>
    <property type="project" value="TreeGrafter"/>
</dbReference>
<comment type="caution">
    <text evidence="10">The sequence shown here is derived from an EMBL/GenBank/DDBJ whole genome shotgun (WGS) entry which is preliminary data.</text>
</comment>
<reference evidence="10 11" key="1">
    <citation type="journal article" date="2012" name="Genome Biol.">
        <title>Sequencing three crocodilian genomes to illuminate the evolution of archosaurs and amniotes.</title>
        <authorList>
            <person name="St John J.A."/>
            <person name="Braun E.L."/>
            <person name="Isberg S.R."/>
            <person name="Miles L.G."/>
            <person name="Chong A.Y."/>
            <person name="Gongora J."/>
            <person name="Dalzell P."/>
            <person name="Moran C."/>
            <person name="Bed'hom B."/>
            <person name="Abzhanov A."/>
            <person name="Burgess S.C."/>
            <person name="Cooksey A.M."/>
            <person name="Castoe T.A."/>
            <person name="Crawford N.G."/>
            <person name="Densmore L.D."/>
            <person name="Drew J.C."/>
            <person name="Edwards S.V."/>
            <person name="Faircloth B.C."/>
            <person name="Fujita M.K."/>
            <person name="Greenwold M.J."/>
            <person name="Hoffmann F.G."/>
            <person name="Howard J.M."/>
            <person name="Iguchi T."/>
            <person name="Janes D.E."/>
            <person name="Khan S.Y."/>
            <person name="Kohno S."/>
            <person name="de Koning A.J."/>
            <person name="Lance S.L."/>
            <person name="McCarthy F.M."/>
            <person name="McCormack J.E."/>
            <person name="Merchant M.E."/>
            <person name="Peterson D.G."/>
            <person name="Pollock D.D."/>
            <person name="Pourmand N."/>
            <person name="Raney B.J."/>
            <person name="Roessler K.A."/>
            <person name="Sanford J.R."/>
            <person name="Sawyer R.H."/>
            <person name="Schmidt C.J."/>
            <person name="Triplett E.W."/>
            <person name="Tuberville T.D."/>
            <person name="Venegas-Anaya M."/>
            <person name="Howard J.T."/>
            <person name="Jarvis E.D."/>
            <person name="Guillette L.J.Jr."/>
            <person name="Glenn T.C."/>
            <person name="Green R.E."/>
            <person name="Ray D.A."/>
        </authorList>
    </citation>
    <scope>NUCLEOTIDE SEQUENCE [LARGE SCALE GENOMIC DNA]</scope>
    <source>
        <strain evidence="10">KSC_2009_1</strain>
    </source>
</reference>
<evidence type="ECO:0000256" key="6">
    <source>
        <dbReference type="SAM" id="Coils"/>
    </source>
</evidence>
<keyword evidence="11" id="KW-1185">Reference proteome</keyword>
<feature type="region of interest" description="Disordered" evidence="7">
    <location>
        <begin position="75"/>
        <end position="95"/>
    </location>
</feature>
<accession>A0A151NF57</accession>
<dbReference type="Proteomes" id="UP000050525">
    <property type="component" value="Unassembled WGS sequence"/>
</dbReference>
<gene>
    <name evidence="10" type="primary">SUN3</name>
    <name evidence="10" type="ORF">Y1Q_0001056</name>
</gene>
<evidence type="ECO:0000313" key="10">
    <source>
        <dbReference type="EMBL" id="KYO35175.1"/>
    </source>
</evidence>
<evidence type="ECO:0000313" key="11">
    <source>
        <dbReference type="Proteomes" id="UP000050525"/>
    </source>
</evidence>
<evidence type="ECO:0000259" key="9">
    <source>
        <dbReference type="PROSITE" id="PS51469"/>
    </source>
</evidence>
<feature type="coiled-coil region" evidence="6">
    <location>
        <begin position="257"/>
        <end position="284"/>
    </location>
</feature>
<dbReference type="PANTHER" id="PTHR12911:SF24">
    <property type="entry name" value="SUN DOMAIN-CONTAINING PROTEIN 3"/>
    <property type="match status" value="1"/>
</dbReference>
<organism evidence="10 11">
    <name type="scientific">Alligator mississippiensis</name>
    <name type="common">American alligator</name>
    <dbReference type="NCBI Taxonomy" id="8496"/>
    <lineage>
        <taxon>Eukaryota</taxon>
        <taxon>Metazoa</taxon>
        <taxon>Chordata</taxon>
        <taxon>Craniata</taxon>
        <taxon>Vertebrata</taxon>
        <taxon>Euteleostomi</taxon>
        <taxon>Archelosauria</taxon>
        <taxon>Archosauria</taxon>
        <taxon>Crocodylia</taxon>
        <taxon>Alligatoridae</taxon>
        <taxon>Alligatorinae</taxon>
        <taxon>Alligator</taxon>
    </lineage>
</organism>
<proteinExistence type="predicted"/>
<evidence type="ECO:0000256" key="5">
    <source>
        <dbReference type="ARBA" id="ARBA00037816"/>
    </source>
</evidence>
<dbReference type="PROSITE" id="PS51469">
    <property type="entry name" value="SUN"/>
    <property type="match status" value="1"/>
</dbReference>
<dbReference type="Pfam" id="PF07738">
    <property type="entry name" value="Sad1_UNC"/>
    <property type="match status" value="1"/>
</dbReference>
<keyword evidence="2 8" id="KW-1133">Transmembrane helix</keyword>
<keyword evidence="3 6" id="KW-0175">Coiled coil</keyword>
<sequence length="494" mass="55927">MKRPGRSGSPRSEVEEAEAVLLQLLPIQELFLLKCVQCISTREQLYYFTHHCFISIVMDGKKNLRRSPRLSSTALHGLEADSDMSDNPKGPAMSGLPTNSRYLYSQTVLGSHSTESTLTGSSQGLTNPSEKGQTSDSEVFTRMSYLAMENNRHISPANESRPSQKSVLRMILNIPCLLLMAFVSLPRYLVKACISSVELITLQNVKMIFKILLLLIPMISAGFYCIDWFSSWRLREEEMSQLHGVEMKSYWKSYILLKQQFNEIEDLKKEMDLLRAELDNVKNGILHSVKQTLEENGIPVDNKDHVLEMINSQFKKIYEDDVQMPDWAQKTIGATIDASRTSKSYEPRNEEDSWFSLSFLSSANPPDTILQPDVSPGSCWAFPGSQGQVVIKLPEKIQPTAVTIQHISKAISPSGEVTSAPKDFAVYGLDEKTEILLGKFMYDLEKEVIQTFQLQMELPASFIYIKFSMLSNWGHSDYTCIYRVRVHGKMVSKS</sequence>
<dbReference type="EMBL" id="AKHW03003207">
    <property type="protein sequence ID" value="KYO35175.1"/>
    <property type="molecule type" value="Genomic_DNA"/>
</dbReference>